<dbReference type="PANTHER" id="PTHR30222:SF17">
    <property type="entry name" value="SPERMIDINE_PUTRESCINE-BINDING PERIPLASMIC PROTEIN"/>
    <property type="match status" value="1"/>
</dbReference>
<dbReference type="STRING" id="282683.SAMN04488105_104267"/>
<evidence type="ECO:0000256" key="2">
    <source>
        <dbReference type="ARBA" id="ARBA00022448"/>
    </source>
</evidence>
<organism evidence="5 6">
    <name type="scientific">Salipiger thiooxidans</name>
    <dbReference type="NCBI Taxonomy" id="282683"/>
    <lineage>
        <taxon>Bacteria</taxon>
        <taxon>Pseudomonadati</taxon>
        <taxon>Pseudomonadota</taxon>
        <taxon>Alphaproteobacteria</taxon>
        <taxon>Rhodobacterales</taxon>
        <taxon>Roseobacteraceae</taxon>
        <taxon>Salipiger</taxon>
    </lineage>
</organism>
<keyword evidence="4" id="KW-0574">Periplasm</keyword>
<dbReference type="Pfam" id="PF13416">
    <property type="entry name" value="SBP_bac_8"/>
    <property type="match status" value="1"/>
</dbReference>
<dbReference type="SUPFAM" id="SSF53850">
    <property type="entry name" value="Periplasmic binding protein-like II"/>
    <property type="match status" value="1"/>
</dbReference>
<comment type="subcellular location">
    <subcellularLocation>
        <location evidence="1">Periplasm</location>
    </subcellularLocation>
</comment>
<dbReference type="AlphaFoldDB" id="A0A1G7DJM9"/>
<dbReference type="GO" id="GO:0042597">
    <property type="term" value="C:periplasmic space"/>
    <property type="evidence" value="ECO:0007669"/>
    <property type="project" value="UniProtKB-SubCell"/>
</dbReference>
<dbReference type="PRINTS" id="PR00909">
    <property type="entry name" value="SPERMDNBNDNG"/>
</dbReference>
<name>A0A1G7DJM9_9RHOB</name>
<evidence type="ECO:0000313" key="5">
    <source>
        <dbReference type="EMBL" id="SDE51751.1"/>
    </source>
</evidence>
<gene>
    <name evidence="5" type="ORF">SAMN04488105_104267</name>
</gene>
<dbReference type="EMBL" id="FNAV01000004">
    <property type="protein sequence ID" value="SDE51751.1"/>
    <property type="molecule type" value="Genomic_DNA"/>
</dbReference>
<evidence type="ECO:0000256" key="4">
    <source>
        <dbReference type="ARBA" id="ARBA00022764"/>
    </source>
</evidence>
<reference evidence="6" key="1">
    <citation type="submission" date="2016-10" db="EMBL/GenBank/DDBJ databases">
        <authorList>
            <person name="Varghese N."/>
            <person name="Submissions S."/>
        </authorList>
    </citation>
    <scope>NUCLEOTIDE SEQUENCE [LARGE SCALE GENOMIC DNA]</scope>
    <source>
        <strain evidence="6">DSM 10146</strain>
    </source>
</reference>
<proteinExistence type="predicted"/>
<accession>A0A1G7DJM9</accession>
<sequence>MTKLILNRRKFLNTAAASGAVLASPAYLRRAYAQGGEVNIWTYNDFVPEAFKEQFESETGIKVNVRLVDDQGKQFNLLAAEQPNPTVDIMTVAGHRFLQFIDSDLLAPLDTDRLSNWGKINPTFSESDWATINGEKWGAPILSGMEVLAYNSEIVSPEEAQTWDTLFSETYKGQTAYVIQDMMSIVMLMMGYDGNMVAYLDDPAKAAEIVEEAKAFLIEKKPLVRKYYDGGAEVQQMFVNQDIVLGHSWNGPAAALINDGFPLGMAIPKEGSYGFVYTYNIAKNCPNPDNAYTFLDAILSSPEIGAAMTKASGFISTYKDASNHLSDLEKKSTSFPDEELANLQFFRAEANEMKYGLVDPAVEAIKAA</sequence>
<dbReference type="Gene3D" id="3.40.190.10">
    <property type="entry name" value="Periplasmic binding protein-like II"/>
    <property type="match status" value="2"/>
</dbReference>
<dbReference type="InterPro" id="IPR001188">
    <property type="entry name" value="Sperm_putr-bd"/>
</dbReference>
<dbReference type="PROSITE" id="PS51318">
    <property type="entry name" value="TAT"/>
    <property type="match status" value="1"/>
</dbReference>
<evidence type="ECO:0000313" key="6">
    <source>
        <dbReference type="Proteomes" id="UP000198994"/>
    </source>
</evidence>
<dbReference type="RefSeq" id="WP_089957521.1">
    <property type="nucleotide sequence ID" value="NZ_FNAV01000004.1"/>
</dbReference>
<dbReference type="PANTHER" id="PTHR30222">
    <property type="entry name" value="SPERMIDINE/PUTRESCINE-BINDING PERIPLASMIC PROTEIN"/>
    <property type="match status" value="1"/>
</dbReference>
<protein>
    <submittedName>
        <fullName evidence="5">Spermidine/putrescine transport system substrate-binding protein</fullName>
    </submittedName>
</protein>
<evidence type="ECO:0000256" key="3">
    <source>
        <dbReference type="ARBA" id="ARBA00022729"/>
    </source>
</evidence>
<dbReference type="GO" id="GO:0019808">
    <property type="term" value="F:polyamine binding"/>
    <property type="evidence" value="ECO:0007669"/>
    <property type="project" value="InterPro"/>
</dbReference>
<keyword evidence="3" id="KW-0732">Signal</keyword>
<dbReference type="InterPro" id="IPR006059">
    <property type="entry name" value="SBP"/>
</dbReference>
<dbReference type="InterPro" id="IPR006311">
    <property type="entry name" value="TAT_signal"/>
</dbReference>
<dbReference type="GO" id="GO:0015846">
    <property type="term" value="P:polyamine transport"/>
    <property type="evidence" value="ECO:0007669"/>
    <property type="project" value="InterPro"/>
</dbReference>
<keyword evidence="2" id="KW-0813">Transport</keyword>
<dbReference type="Proteomes" id="UP000198994">
    <property type="component" value="Unassembled WGS sequence"/>
</dbReference>
<dbReference type="OrthoDB" id="6776301at2"/>
<evidence type="ECO:0000256" key="1">
    <source>
        <dbReference type="ARBA" id="ARBA00004418"/>
    </source>
</evidence>
<keyword evidence="6" id="KW-1185">Reference proteome</keyword>